<name>A0A1V8SFH0_9PEZI</name>
<evidence type="ECO:0000313" key="1">
    <source>
        <dbReference type="EMBL" id="OQN97767.1"/>
    </source>
</evidence>
<comment type="caution">
    <text evidence="1">The sequence shown here is derived from an EMBL/GenBank/DDBJ whole genome shotgun (WGS) entry which is preliminary data.</text>
</comment>
<dbReference type="EMBL" id="NAJO01000051">
    <property type="protein sequence ID" value="OQN97767.1"/>
    <property type="molecule type" value="Genomic_DNA"/>
</dbReference>
<accession>A0A1V8SFH0</accession>
<dbReference type="Proteomes" id="UP000192596">
    <property type="component" value="Unassembled WGS sequence"/>
</dbReference>
<dbReference type="OrthoDB" id="3262926at2759"/>
<keyword evidence="2" id="KW-1185">Reference proteome</keyword>
<gene>
    <name evidence="1" type="ORF">B0A48_16088</name>
</gene>
<proteinExistence type="predicted"/>
<dbReference type="Gene3D" id="3.10.490.10">
    <property type="entry name" value="Gamma-glutamyl cyclotransferase-like"/>
    <property type="match status" value="1"/>
</dbReference>
<dbReference type="InParanoid" id="A0A1V8SFH0"/>
<dbReference type="SUPFAM" id="SSF110857">
    <property type="entry name" value="Gamma-glutamyl cyclotransferase-like"/>
    <property type="match status" value="1"/>
</dbReference>
<sequence length="250" mass="27781">MDLFAELGSMAFMEEEMDHIDVDELWMAVHAPMKYLCAADRLFLLKLDGPLDSAERVRDIAGLATASKIYQASAGADNDGSGDESVNALFIKLSGSTRSKLDHWLSTEHPSHRPLFIAHKVARKYLSPYSIAPFLGLDATLPQHRSDAATLPSPQPERYPVWYFFYGTLADTGVLRRLLGDGPDDYYKLHPARVSGGKVKMWADNYRALVDSDDQEAVIHGSAFLVQSAEHEEALRARDLCWAALSAERV</sequence>
<dbReference type="InterPro" id="IPR013024">
    <property type="entry name" value="GGCT-like"/>
</dbReference>
<reference evidence="2" key="1">
    <citation type="submission" date="2017-03" db="EMBL/GenBank/DDBJ databases">
        <title>Genomes of endolithic fungi from Antarctica.</title>
        <authorList>
            <person name="Coleine C."/>
            <person name="Masonjones S."/>
            <person name="Stajich J.E."/>
        </authorList>
    </citation>
    <scope>NUCLEOTIDE SEQUENCE [LARGE SCALE GENOMIC DNA]</scope>
    <source>
        <strain evidence="2">CCFEE 5527</strain>
    </source>
</reference>
<organism evidence="1 2">
    <name type="scientific">Cryoendolithus antarcticus</name>
    <dbReference type="NCBI Taxonomy" id="1507870"/>
    <lineage>
        <taxon>Eukaryota</taxon>
        <taxon>Fungi</taxon>
        <taxon>Dikarya</taxon>
        <taxon>Ascomycota</taxon>
        <taxon>Pezizomycotina</taxon>
        <taxon>Dothideomycetes</taxon>
        <taxon>Dothideomycetidae</taxon>
        <taxon>Cladosporiales</taxon>
        <taxon>Cladosporiaceae</taxon>
        <taxon>Cryoendolithus</taxon>
    </lineage>
</organism>
<dbReference type="CDD" id="cd06661">
    <property type="entry name" value="GGCT_like"/>
    <property type="match status" value="1"/>
</dbReference>
<dbReference type="AlphaFoldDB" id="A0A1V8SFH0"/>
<dbReference type="InterPro" id="IPR036568">
    <property type="entry name" value="GGCT-like_sf"/>
</dbReference>
<evidence type="ECO:0000313" key="2">
    <source>
        <dbReference type="Proteomes" id="UP000192596"/>
    </source>
</evidence>
<protein>
    <submittedName>
        <fullName evidence="1">Uncharacterized protein</fullName>
    </submittedName>
</protein>